<dbReference type="AlphaFoldDB" id="A0A0E9QZ42"/>
<organism evidence="1">
    <name type="scientific">Anguilla anguilla</name>
    <name type="common">European freshwater eel</name>
    <name type="synonym">Muraena anguilla</name>
    <dbReference type="NCBI Taxonomy" id="7936"/>
    <lineage>
        <taxon>Eukaryota</taxon>
        <taxon>Metazoa</taxon>
        <taxon>Chordata</taxon>
        <taxon>Craniata</taxon>
        <taxon>Vertebrata</taxon>
        <taxon>Euteleostomi</taxon>
        <taxon>Actinopterygii</taxon>
        <taxon>Neopterygii</taxon>
        <taxon>Teleostei</taxon>
        <taxon>Anguilliformes</taxon>
        <taxon>Anguillidae</taxon>
        <taxon>Anguilla</taxon>
    </lineage>
</organism>
<protein>
    <submittedName>
        <fullName evidence="1">Uncharacterized protein</fullName>
    </submittedName>
</protein>
<name>A0A0E9QZ42_ANGAN</name>
<sequence length="47" mass="5217">MVMLLPHAAHSFGTGVLLFICSCRQGRAPSHIQILHVTIDRQQNCTD</sequence>
<dbReference type="EMBL" id="GBXM01086840">
    <property type="protein sequence ID" value="JAH21737.1"/>
    <property type="molecule type" value="Transcribed_RNA"/>
</dbReference>
<reference evidence="1" key="1">
    <citation type="submission" date="2014-11" db="EMBL/GenBank/DDBJ databases">
        <authorList>
            <person name="Amaro Gonzalez C."/>
        </authorList>
    </citation>
    <scope>NUCLEOTIDE SEQUENCE</scope>
</reference>
<evidence type="ECO:0000313" key="1">
    <source>
        <dbReference type="EMBL" id="JAH21737.1"/>
    </source>
</evidence>
<accession>A0A0E9QZ42</accession>
<reference evidence="1" key="2">
    <citation type="journal article" date="2015" name="Fish Shellfish Immunol.">
        <title>Early steps in the European eel (Anguilla anguilla)-Vibrio vulnificus interaction in the gills: Role of the RtxA13 toxin.</title>
        <authorList>
            <person name="Callol A."/>
            <person name="Pajuelo D."/>
            <person name="Ebbesson L."/>
            <person name="Teles M."/>
            <person name="MacKenzie S."/>
            <person name="Amaro C."/>
        </authorList>
    </citation>
    <scope>NUCLEOTIDE SEQUENCE</scope>
</reference>
<proteinExistence type="predicted"/>